<dbReference type="InterPro" id="IPR046643">
    <property type="entry name" value="DUF6755"/>
</dbReference>
<proteinExistence type="predicted"/>
<evidence type="ECO:0000256" key="1">
    <source>
        <dbReference type="SAM" id="Phobius"/>
    </source>
</evidence>
<keyword evidence="1" id="KW-0472">Membrane</keyword>
<dbReference type="KEGG" id="fgi:OP10G_3213"/>
<keyword evidence="1" id="KW-1133">Transmembrane helix</keyword>
<evidence type="ECO:0000313" key="2">
    <source>
        <dbReference type="EMBL" id="AIE86581.1"/>
    </source>
</evidence>
<keyword evidence="3" id="KW-1185">Reference proteome</keyword>
<reference evidence="2 3" key="1">
    <citation type="journal article" date="2014" name="PLoS ONE">
        <title>The first complete genome sequence of the class fimbriimonadia in the phylum armatimonadetes.</title>
        <authorList>
            <person name="Hu Z.Y."/>
            <person name="Wang Y.Z."/>
            <person name="Im W.T."/>
            <person name="Wang S.Y."/>
            <person name="Zhao G.P."/>
            <person name="Zheng H.J."/>
            <person name="Quan Z.X."/>
        </authorList>
    </citation>
    <scope>NUCLEOTIDE SEQUENCE [LARGE SCALE GENOMIC DNA]</scope>
    <source>
        <strain evidence="2">Gsoil 348</strain>
    </source>
</reference>
<dbReference type="HOGENOM" id="CLU_2616806_0_0_0"/>
<feature type="transmembrane region" description="Helical" evidence="1">
    <location>
        <begin position="16"/>
        <end position="36"/>
    </location>
</feature>
<dbReference type="EMBL" id="CP007139">
    <property type="protein sequence ID" value="AIE86581.1"/>
    <property type="molecule type" value="Genomic_DNA"/>
</dbReference>
<sequence length="78" mass="8681">MKVSPAAHRRRQRSSIFAALLLFNLVLVLLQLWLFVGVLESLQDGRATMAIPAALISIVILAVNIWMLDGIIRLTRNA</sequence>
<protein>
    <submittedName>
        <fullName evidence="2">Uncharacterized protein</fullName>
    </submittedName>
</protein>
<dbReference type="Proteomes" id="UP000027982">
    <property type="component" value="Chromosome"/>
</dbReference>
<dbReference type="RefSeq" id="WP_025229467.1">
    <property type="nucleotide sequence ID" value="NZ_CP007139.1"/>
</dbReference>
<gene>
    <name evidence="2" type="ORF">OP10G_3213</name>
</gene>
<name>A0A068NT52_FIMGI</name>
<feature type="transmembrane region" description="Helical" evidence="1">
    <location>
        <begin position="48"/>
        <end position="68"/>
    </location>
</feature>
<evidence type="ECO:0000313" key="3">
    <source>
        <dbReference type="Proteomes" id="UP000027982"/>
    </source>
</evidence>
<dbReference type="Pfam" id="PF20540">
    <property type="entry name" value="DUF6755"/>
    <property type="match status" value="1"/>
</dbReference>
<keyword evidence="1" id="KW-0812">Transmembrane</keyword>
<organism evidence="2 3">
    <name type="scientific">Fimbriimonas ginsengisoli Gsoil 348</name>
    <dbReference type="NCBI Taxonomy" id="661478"/>
    <lineage>
        <taxon>Bacteria</taxon>
        <taxon>Bacillati</taxon>
        <taxon>Armatimonadota</taxon>
        <taxon>Fimbriimonadia</taxon>
        <taxon>Fimbriimonadales</taxon>
        <taxon>Fimbriimonadaceae</taxon>
        <taxon>Fimbriimonas</taxon>
    </lineage>
</organism>
<dbReference type="STRING" id="661478.OP10G_3213"/>
<accession>A0A068NT52</accession>
<dbReference type="AlphaFoldDB" id="A0A068NT52"/>